<dbReference type="OrthoDB" id="267088at2"/>
<name>A0A518EVQ4_9BACT</name>
<protein>
    <submittedName>
        <fullName evidence="3">Outer membrane protein PgaA</fullName>
    </submittedName>
</protein>
<dbReference type="RefSeq" id="WP_145200277.1">
    <property type="nucleotide sequence ID" value="NZ_CP036434.1"/>
</dbReference>
<dbReference type="Pfam" id="PF14559">
    <property type="entry name" value="TPR_19"/>
    <property type="match status" value="1"/>
</dbReference>
<dbReference type="SUPFAM" id="SSF48452">
    <property type="entry name" value="TPR-like"/>
    <property type="match status" value="1"/>
</dbReference>
<feature type="transmembrane region" description="Helical" evidence="2">
    <location>
        <begin position="239"/>
        <end position="258"/>
    </location>
</feature>
<reference evidence="3 4" key="1">
    <citation type="submission" date="2019-02" db="EMBL/GenBank/DDBJ databases">
        <title>Deep-cultivation of Planctomycetes and their phenomic and genomic characterization uncovers novel biology.</title>
        <authorList>
            <person name="Wiegand S."/>
            <person name="Jogler M."/>
            <person name="Boedeker C."/>
            <person name="Pinto D."/>
            <person name="Vollmers J."/>
            <person name="Rivas-Marin E."/>
            <person name="Kohn T."/>
            <person name="Peeters S.H."/>
            <person name="Heuer A."/>
            <person name="Rast P."/>
            <person name="Oberbeckmann S."/>
            <person name="Bunk B."/>
            <person name="Jeske O."/>
            <person name="Meyerdierks A."/>
            <person name="Storesund J.E."/>
            <person name="Kallscheuer N."/>
            <person name="Luecker S."/>
            <person name="Lage O.M."/>
            <person name="Pohl T."/>
            <person name="Merkel B.J."/>
            <person name="Hornburger P."/>
            <person name="Mueller R.-W."/>
            <person name="Bruemmer F."/>
            <person name="Labrenz M."/>
            <person name="Spormann A.M."/>
            <person name="Op den Camp H."/>
            <person name="Overmann J."/>
            <person name="Amann R."/>
            <person name="Jetten M.S.M."/>
            <person name="Mascher T."/>
            <person name="Medema M.H."/>
            <person name="Devos D.P."/>
            <person name="Kaster A.-K."/>
            <person name="Ovreas L."/>
            <person name="Rohde M."/>
            <person name="Galperin M.Y."/>
            <person name="Jogler C."/>
        </authorList>
    </citation>
    <scope>NUCLEOTIDE SEQUENCE [LARGE SCALE GENOMIC DNA]</scope>
    <source>
        <strain evidence="3 4">Poly30</strain>
    </source>
</reference>
<organism evidence="3 4">
    <name type="scientific">Saltatorellus ferox</name>
    <dbReference type="NCBI Taxonomy" id="2528018"/>
    <lineage>
        <taxon>Bacteria</taxon>
        <taxon>Pseudomonadati</taxon>
        <taxon>Planctomycetota</taxon>
        <taxon>Planctomycetia</taxon>
        <taxon>Planctomycetia incertae sedis</taxon>
        <taxon>Saltatorellus</taxon>
    </lineage>
</organism>
<feature type="repeat" description="TPR" evidence="1">
    <location>
        <begin position="171"/>
        <end position="204"/>
    </location>
</feature>
<evidence type="ECO:0000256" key="2">
    <source>
        <dbReference type="SAM" id="Phobius"/>
    </source>
</evidence>
<feature type="transmembrane region" description="Helical" evidence="2">
    <location>
        <begin position="332"/>
        <end position="351"/>
    </location>
</feature>
<gene>
    <name evidence="3" type="ORF">Poly30_36740</name>
</gene>
<dbReference type="PROSITE" id="PS50005">
    <property type="entry name" value="TPR"/>
    <property type="match status" value="1"/>
</dbReference>
<dbReference type="PANTHER" id="PTHR12558:SF13">
    <property type="entry name" value="CELL DIVISION CYCLE PROTEIN 27 HOMOLOG"/>
    <property type="match status" value="1"/>
</dbReference>
<keyword evidence="2" id="KW-0472">Membrane</keyword>
<keyword evidence="2" id="KW-0812">Transmembrane</keyword>
<evidence type="ECO:0000256" key="1">
    <source>
        <dbReference type="PROSITE-ProRule" id="PRU00339"/>
    </source>
</evidence>
<dbReference type="InterPro" id="IPR011990">
    <property type="entry name" value="TPR-like_helical_dom_sf"/>
</dbReference>
<keyword evidence="1" id="KW-0802">TPR repeat</keyword>
<feature type="transmembrane region" description="Helical" evidence="2">
    <location>
        <begin position="306"/>
        <end position="326"/>
    </location>
</feature>
<keyword evidence="4" id="KW-1185">Reference proteome</keyword>
<proteinExistence type="predicted"/>
<keyword evidence="2" id="KW-1133">Transmembrane helix</keyword>
<evidence type="ECO:0000313" key="3">
    <source>
        <dbReference type="EMBL" id="QDV08138.1"/>
    </source>
</evidence>
<sequence>MSDAITRARLLMGSGRMQEALEPLGRALAENPSDAEAHALRALALADLEEFPEALESAQRASGEDPDWAFPHHVTAQVLLRWGKKRPALAAAEEAVAIDPENENHHAMVAACHASLSQWREGLAAAERGLALSAEHAQCTNLRALCLRQLGDVDEATSALRASLAEDPDNAWTHQNLGFASLANGRYDDAIASFRESLRLDPTDEESRVGLATALKGRVPLYRPIIAWQLFCSKLSSRFGIGLVFGLMILVNVVRRSLGPDSTVGTLVIIAYASLVWMSWAAGALFDVLLFARGDLRPILTGREKAASLGVITCLVLALAALAARITLGLPGMEWSAGVFAFAAIPMAAWAELDNAKARGMGLAIAIAALLLAGGSFALQLHAMSVIDWDLGLTGPADEIEALGARMRLSLSRASQLSLVSIVISVGSSWVMPFLGLVPERRGGRGQRRRPR</sequence>
<feature type="transmembrane region" description="Helical" evidence="2">
    <location>
        <begin position="417"/>
        <end position="438"/>
    </location>
</feature>
<dbReference type="Proteomes" id="UP000320390">
    <property type="component" value="Chromosome"/>
</dbReference>
<dbReference type="Pfam" id="PF13432">
    <property type="entry name" value="TPR_16"/>
    <property type="match status" value="1"/>
</dbReference>
<dbReference type="InterPro" id="IPR019734">
    <property type="entry name" value="TPR_rpt"/>
</dbReference>
<dbReference type="Gene3D" id="1.25.40.10">
    <property type="entry name" value="Tetratricopeptide repeat domain"/>
    <property type="match status" value="1"/>
</dbReference>
<feature type="transmembrane region" description="Helical" evidence="2">
    <location>
        <begin position="363"/>
        <end position="383"/>
    </location>
</feature>
<feature type="transmembrane region" description="Helical" evidence="2">
    <location>
        <begin position="264"/>
        <end position="286"/>
    </location>
</feature>
<dbReference type="EMBL" id="CP036434">
    <property type="protein sequence ID" value="QDV08138.1"/>
    <property type="molecule type" value="Genomic_DNA"/>
</dbReference>
<evidence type="ECO:0000313" key="4">
    <source>
        <dbReference type="Proteomes" id="UP000320390"/>
    </source>
</evidence>
<dbReference type="AlphaFoldDB" id="A0A518EVQ4"/>
<dbReference type="PANTHER" id="PTHR12558">
    <property type="entry name" value="CELL DIVISION CYCLE 16,23,27"/>
    <property type="match status" value="1"/>
</dbReference>
<accession>A0A518EVQ4</accession>
<dbReference type="SMART" id="SM00028">
    <property type="entry name" value="TPR"/>
    <property type="match status" value="6"/>
</dbReference>